<evidence type="ECO:0000313" key="2">
    <source>
        <dbReference type="EMBL" id="KAJ8334486.1"/>
    </source>
</evidence>
<evidence type="ECO:0000313" key="3">
    <source>
        <dbReference type="Proteomes" id="UP001152622"/>
    </source>
</evidence>
<sequence>MRVDDRRRCSGGYAHVARPQLDLCSALTELELETSSNRPPNPSTGRRGLGTSATGQKQGPLPQIDDIQLLTLIKQPQPAHGVLGSTGDRRGEGQ</sequence>
<evidence type="ECO:0000256" key="1">
    <source>
        <dbReference type="SAM" id="MobiDB-lite"/>
    </source>
</evidence>
<protein>
    <submittedName>
        <fullName evidence="2">Uncharacterized protein</fullName>
    </submittedName>
</protein>
<comment type="caution">
    <text evidence="2">The sequence shown here is derived from an EMBL/GenBank/DDBJ whole genome shotgun (WGS) entry which is preliminary data.</text>
</comment>
<feature type="region of interest" description="Disordered" evidence="1">
    <location>
        <begin position="31"/>
        <end position="66"/>
    </location>
</feature>
<dbReference type="Proteomes" id="UP001152622">
    <property type="component" value="Chromosome 21"/>
</dbReference>
<organism evidence="2 3">
    <name type="scientific">Synaphobranchus kaupii</name>
    <name type="common">Kaup's arrowtooth eel</name>
    <dbReference type="NCBI Taxonomy" id="118154"/>
    <lineage>
        <taxon>Eukaryota</taxon>
        <taxon>Metazoa</taxon>
        <taxon>Chordata</taxon>
        <taxon>Craniata</taxon>
        <taxon>Vertebrata</taxon>
        <taxon>Euteleostomi</taxon>
        <taxon>Actinopterygii</taxon>
        <taxon>Neopterygii</taxon>
        <taxon>Teleostei</taxon>
        <taxon>Anguilliformes</taxon>
        <taxon>Synaphobranchidae</taxon>
        <taxon>Synaphobranchus</taxon>
    </lineage>
</organism>
<dbReference type="EMBL" id="JAINUF010000021">
    <property type="protein sequence ID" value="KAJ8334486.1"/>
    <property type="molecule type" value="Genomic_DNA"/>
</dbReference>
<gene>
    <name evidence="2" type="ORF">SKAU_G00401250</name>
</gene>
<feature type="region of interest" description="Disordered" evidence="1">
    <location>
        <begin position="75"/>
        <end position="94"/>
    </location>
</feature>
<reference evidence="2" key="1">
    <citation type="journal article" date="2023" name="Science">
        <title>Genome structures resolve the early diversification of teleost fishes.</title>
        <authorList>
            <person name="Parey E."/>
            <person name="Louis A."/>
            <person name="Montfort J."/>
            <person name="Bouchez O."/>
            <person name="Roques C."/>
            <person name="Iampietro C."/>
            <person name="Lluch J."/>
            <person name="Castinel A."/>
            <person name="Donnadieu C."/>
            <person name="Desvignes T."/>
            <person name="Floi Bucao C."/>
            <person name="Jouanno E."/>
            <person name="Wen M."/>
            <person name="Mejri S."/>
            <person name="Dirks R."/>
            <person name="Jansen H."/>
            <person name="Henkel C."/>
            <person name="Chen W.J."/>
            <person name="Zahm M."/>
            <person name="Cabau C."/>
            <person name="Klopp C."/>
            <person name="Thompson A.W."/>
            <person name="Robinson-Rechavi M."/>
            <person name="Braasch I."/>
            <person name="Lecointre G."/>
            <person name="Bobe J."/>
            <person name="Postlethwait J.H."/>
            <person name="Berthelot C."/>
            <person name="Roest Crollius H."/>
            <person name="Guiguen Y."/>
        </authorList>
    </citation>
    <scope>NUCLEOTIDE SEQUENCE</scope>
    <source>
        <strain evidence="2">WJC10195</strain>
    </source>
</reference>
<accession>A0A9Q1ICF0</accession>
<proteinExistence type="predicted"/>
<keyword evidence="3" id="KW-1185">Reference proteome</keyword>
<dbReference type="AlphaFoldDB" id="A0A9Q1ICF0"/>
<name>A0A9Q1ICF0_SYNKA</name>